<reference evidence="2 3" key="1">
    <citation type="submission" date="2015-01" db="EMBL/GenBank/DDBJ databases">
        <title>The Genome Sequence of Exophiala xenobiotica CBS118157.</title>
        <authorList>
            <consortium name="The Broad Institute Genomics Platform"/>
            <person name="Cuomo C."/>
            <person name="de Hoog S."/>
            <person name="Gorbushina A."/>
            <person name="Stielow B."/>
            <person name="Teixiera M."/>
            <person name="Abouelleil A."/>
            <person name="Chapman S.B."/>
            <person name="Priest M."/>
            <person name="Young S.K."/>
            <person name="Wortman J."/>
            <person name="Nusbaum C."/>
            <person name="Birren B."/>
        </authorList>
    </citation>
    <scope>NUCLEOTIDE SEQUENCE [LARGE SCALE GENOMIC DNA]</scope>
    <source>
        <strain evidence="2 3">CBS 118157</strain>
    </source>
</reference>
<feature type="domain" description="Heterokaryon incompatibility" evidence="1">
    <location>
        <begin position="202"/>
        <end position="361"/>
    </location>
</feature>
<proteinExistence type="predicted"/>
<organism evidence="2 3">
    <name type="scientific">Exophiala xenobiotica</name>
    <dbReference type="NCBI Taxonomy" id="348802"/>
    <lineage>
        <taxon>Eukaryota</taxon>
        <taxon>Fungi</taxon>
        <taxon>Dikarya</taxon>
        <taxon>Ascomycota</taxon>
        <taxon>Pezizomycotina</taxon>
        <taxon>Eurotiomycetes</taxon>
        <taxon>Chaetothyriomycetidae</taxon>
        <taxon>Chaetothyriales</taxon>
        <taxon>Herpotrichiellaceae</taxon>
        <taxon>Exophiala</taxon>
    </lineage>
</organism>
<evidence type="ECO:0000313" key="3">
    <source>
        <dbReference type="Proteomes" id="UP000054342"/>
    </source>
</evidence>
<dbReference type="Proteomes" id="UP000054342">
    <property type="component" value="Unassembled WGS sequence"/>
</dbReference>
<protein>
    <recommendedName>
        <fullName evidence="1">Heterokaryon incompatibility domain-containing protein</fullName>
    </recommendedName>
</protein>
<keyword evidence="3" id="KW-1185">Reference proteome</keyword>
<dbReference type="EMBL" id="KN847320">
    <property type="protein sequence ID" value="KIW55355.1"/>
    <property type="molecule type" value="Genomic_DNA"/>
</dbReference>
<evidence type="ECO:0000259" key="1">
    <source>
        <dbReference type="Pfam" id="PF06985"/>
    </source>
</evidence>
<evidence type="ECO:0000313" key="2">
    <source>
        <dbReference type="EMBL" id="KIW55355.1"/>
    </source>
</evidence>
<gene>
    <name evidence="2" type="ORF">PV05_07643</name>
</gene>
<accession>A0A0D2EL28</accession>
<sequence length="708" mass="80254">MALESRIRNVVSRDARRKASGSPCCRVCQTSRKQQQVKFQLHTQAAIAGCSWCATIVDGLRSLARKHSSVLSLPDGWEDQALVQLCVFERGSWPLSHVACSPSKGCENWRFAAQFYVDEGAAQPNLELRTRRHLTAIDLPYAPLEFVAGTLQNCARHHQSCKVRIQTTLPKRLIEVTSVPEQDDTVRLIDEAASVLPSESQYAALSYCWGQATDVKSAMLSMTQTTLSEFTEGFPLSKLPSVFHDAVIATRLLKIRYLWIDALCIAQGDPDEWRRESMKMRDVYSSAYVTIVAASSPSCDESFLAMPDRSFIEGIKLGRDPESMNRDVFVRLRTSRPLSGFQISNDLMSCPVDDRGWVLQEILLSRRILEFGHHCLAYSCLESSTCECGECNRSTMKLREVFTSQVKETQPAPVWHGLVQNYTGRQLTVARDKLPAIAGLAAYLKSSGAPDNAYIAGLWKDNFVSDMAWYRCSAPFVKRHASRMRTDGPSWSWVSVDSKVEFWRHGENDMAHTKLVDCKCDYGTGGEFGLPESVVVTLEGPTCPFRLFWDSPHHTVQAVAQGGFSRGLLWNRRHPTVNTIGQGDFFRNFHNSTDRWCLDHPLEVALLPDGTGRTVRPNSEAAAFETHELDALVDLLLLLVEERGQYMRAFFLILAKSDTHEQRYIRIGAFWQVLDYRRQGFMDMRSRYRQRRCDHWFTSLETKQFVLV</sequence>
<dbReference type="HOGENOM" id="CLU_002639_2_8_1"/>
<dbReference type="InterPro" id="IPR010730">
    <property type="entry name" value="HET"/>
</dbReference>
<dbReference type="PANTHER" id="PTHR33112:SF10">
    <property type="entry name" value="TOL"/>
    <property type="match status" value="1"/>
</dbReference>
<dbReference type="AlphaFoldDB" id="A0A0D2EL28"/>
<dbReference type="STRING" id="348802.A0A0D2EL28"/>
<dbReference type="Pfam" id="PF06985">
    <property type="entry name" value="HET"/>
    <property type="match status" value="1"/>
</dbReference>
<dbReference type="RefSeq" id="XP_013315939.1">
    <property type="nucleotide sequence ID" value="XM_013460485.1"/>
</dbReference>
<name>A0A0D2EL28_9EURO</name>
<dbReference type="OrthoDB" id="4149406at2759"/>
<dbReference type="GeneID" id="25329551"/>
<dbReference type="PANTHER" id="PTHR33112">
    <property type="entry name" value="DOMAIN PROTEIN, PUTATIVE-RELATED"/>
    <property type="match status" value="1"/>
</dbReference>